<sequence>MSETTELSALREQLARHEHRITELEIEAAFRRQTNDELDEVVRGQDQRITALERRITELLAQLPQTTD</sequence>
<dbReference type="RefSeq" id="WP_181197364.1">
    <property type="nucleotide sequence ID" value="NZ_PVNK01000046.1"/>
</dbReference>
<dbReference type="AlphaFoldDB" id="A0A2S9YGR8"/>
<organism evidence="2 3">
    <name type="scientific">Enhygromyxa salina</name>
    <dbReference type="NCBI Taxonomy" id="215803"/>
    <lineage>
        <taxon>Bacteria</taxon>
        <taxon>Pseudomonadati</taxon>
        <taxon>Myxococcota</taxon>
        <taxon>Polyangia</taxon>
        <taxon>Nannocystales</taxon>
        <taxon>Nannocystaceae</taxon>
        <taxon>Enhygromyxa</taxon>
    </lineage>
</organism>
<dbReference type="EMBL" id="PVNK01000046">
    <property type="protein sequence ID" value="PRQ04313.1"/>
    <property type="molecule type" value="Genomic_DNA"/>
</dbReference>
<keyword evidence="3" id="KW-1185">Reference proteome</keyword>
<reference evidence="2 3" key="1">
    <citation type="submission" date="2018-03" db="EMBL/GenBank/DDBJ databases">
        <title>Draft Genome Sequences of the Obligatory Marine Myxobacteria Enhygromyxa salina SWB005.</title>
        <authorList>
            <person name="Poehlein A."/>
            <person name="Moghaddam J.A."/>
            <person name="Harms H."/>
            <person name="Alanjari M."/>
            <person name="Koenig G.M."/>
            <person name="Daniel R."/>
            <person name="Schaeberle T.F."/>
        </authorList>
    </citation>
    <scope>NUCLEOTIDE SEQUENCE [LARGE SCALE GENOMIC DNA]</scope>
    <source>
        <strain evidence="2 3">SWB005</strain>
    </source>
</reference>
<accession>A0A2S9YGR8</accession>
<evidence type="ECO:0000313" key="2">
    <source>
        <dbReference type="EMBL" id="PRQ04313.1"/>
    </source>
</evidence>
<comment type="caution">
    <text evidence="2">The sequence shown here is derived from an EMBL/GenBank/DDBJ whole genome shotgun (WGS) entry which is preliminary data.</text>
</comment>
<evidence type="ECO:0000256" key="1">
    <source>
        <dbReference type="SAM" id="Coils"/>
    </source>
</evidence>
<evidence type="ECO:0000313" key="3">
    <source>
        <dbReference type="Proteomes" id="UP000237968"/>
    </source>
</evidence>
<dbReference type="Proteomes" id="UP000237968">
    <property type="component" value="Unassembled WGS sequence"/>
</dbReference>
<feature type="coiled-coil region" evidence="1">
    <location>
        <begin position="7"/>
        <end position="62"/>
    </location>
</feature>
<protein>
    <submittedName>
        <fullName evidence="2">Protein SlyX</fullName>
    </submittedName>
</protein>
<proteinExistence type="predicted"/>
<keyword evidence="1" id="KW-0175">Coiled coil</keyword>
<name>A0A2S9YGR8_9BACT</name>
<dbReference type="Pfam" id="PF04102">
    <property type="entry name" value="SlyX"/>
    <property type="match status" value="1"/>
</dbReference>
<gene>
    <name evidence="2" type="primary">slyX</name>
    <name evidence="2" type="ORF">ENSA5_08790</name>
</gene>
<dbReference type="InterPro" id="IPR007236">
    <property type="entry name" value="SlyX"/>
</dbReference>